<dbReference type="Gene3D" id="3.90.950.20">
    <property type="entry name" value="CinA-like"/>
    <property type="match status" value="1"/>
</dbReference>
<comment type="caution">
    <text evidence="3">The sequence shown here is derived from an EMBL/GenBank/DDBJ whole genome shotgun (WGS) entry which is preliminary data.</text>
</comment>
<organism evidence="3 4">
    <name type="scientific">Allokutzneria multivorans</name>
    <dbReference type="NCBI Taxonomy" id="1142134"/>
    <lineage>
        <taxon>Bacteria</taxon>
        <taxon>Bacillati</taxon>
        <taxon>Actinomycetota</taxon>
        <taxon>Actinomycetes</taxon>
        <taxon>Pseudonocardiales</taxon>
        <taxon>Pseudonocardiaceae</taxon>
        <taxon>Allokutzneria</taxon>
    </lineage>
</organism>
<gene>
    <name evidence="3" type="ORF">GCM10022247_59030</name>
</gene>
<evidence type="ECO:0000313" key="3">
    <source>
        <dbReference type="EMBL" id="GAA4026409.1"/>
    </source>
</evidence>
<dbReference type="EMBL" id="BAABAL010000019">
    <property type="protein sequence ID" value="GAA4026409.1"/>
    <property type="molecule type" value="Genomic_DNA"/>
</dbReference>
<dbReference type="InterPro" id="IPR008136">
    <property type="entry name" value="CinA_C"/>
</dbReference>
<protein>
    <submittedName>
        <fullName evidence="3">CinA family protein</fullName>
    </submittedName>
</protein>
<dbReference type="Pfam" id="PF02464">
    <property type="entry name" value="CinA"/>
    <property type="match status" value="1"/>
</dbReference>
<sequence length="192" mass="19114">MPVSVSPTEEPLAGSSISTEEPLAGSSIFAEEPLAGSSISTDLVAALRGRGETVATAESLTAGLVCAALTDVPGSSAVVRGGLIVYATDLKASLAGVDADLLAQHGAVHPEVAAQLAEGARLRCGATWGLGLTGVAGPDPQDGVAPGTVHIGLAHADREPSVITLRCGGDRHAVRAASRDAALSVLARHVMT</sequence>
<name>A0ABP7THT6_9PSEU</name>
<reference evidence="4" key="1">
    <citation type="journal article" date="2019" name="Int. J. Syst. Evol. Microbiol.">
        <title>The Global Catalogue of Microorganisms (GCM) 10K type strain sequencing project: providing services to taxonomists for standard genome sequencing and annotation.</title>
        <authorList>
            <consortium name="The Broad Institute Genomics Platform"/>
            <consortium name="The Broad Institute Genome Sequencing Center for Infectious Disease"/>
            <person name="Wu L."/>
            <person name="Ma J."/>
        </authorList>
    </citation>
    <scope>NUCLEOTIDE SEQUENCE [LARGE SCALE GENOMIC DNA]</scope>
    <source>
        <strain evidence="4">JCM 17342</strain>
    </source>
</reference>
<feature type="domain" description="CinA C-terminal" evidence="2">
    <location>
        <begin position="38"/>
        <end position="188"/>
    </location>
</feature>
<dbReference type="Proteomes" id="UP001501747">
    <property type="component" value="Unassembled WGS sequence"/>
</dbReference>
<dbReference type="NCBIfam" id="TIGR00199">
    <property type="entry name" value="PncC_domain"/>
    <property type="match status" value="1"/>
</dbReference>
<proteinExistence type="predicted"/>
<evidence type="ECO:0000313" key="4">
    <source>
        <dbReference type="Proteomes" id="UP001501747"/>
    </source>
</evidence>
<feature type="region of interest" description="Disordered" evidence="1">
    <location>
        <begin position="1"/>
        <end position="20"/>
    </location>
</feature>
<keyword evidence="4" id="KW-1185">Reference proteome</keyword>
<evidence type="ECO:0000256" key="1">
    <source>
        <dbReference type="SAM" id="MobiDB-lite"/>
    </source>
</evidence>
<evidence type="ECO:0000259" key="2">
    <source>
        <dbReference type="Pfam" id="PF02464"/>
    </source>
</evidence>
<dbReference type="SUPFAM" id="SSF142433">
    <property type="entry name" value="CinA-like"/>
    <property type="match status" value="1"/>
</dbReference>
<accession>A0ABP7THT6</accession>
<dbReference type="InterPro" id="IPR036653">
    <property type="entry name" value="CinA-like_C"/>
</dbReference>